<name>A0A6N7L2K4_9ACTN</name>
<dbReference type="AlphaFoldDB" id="A0A6N7L2K4"/>
<dbReference type="Proteomes" id="UP000450000">
    <property type="component" value="Unassembled WGS sequence"/>
</dbReference>
<sequence length="251" mass="26424">MNPSQPTSGGIPDWLLAHAKRPLPQAPVEPELPQMMSAARWVLSRYSARILPVLTTTTVLILARIWNEQGAVQDVGDAVLMGTLSGLSAAAGTVSALGKNGHGEITATAYGASASLALTAVAAYTPSWPLALLMWVLSTAAVYALAAPHWRAANARAAEHRHEFRMQSLRSQTEITTTAMRVTGAVEVADRLGQLEQAWIARRALDVMDGQDVSGDVQLLEAVSEPKALGAARPAAMMTGAKRATAGGERA</sequence>
<dbReference type="RefSeq" id="WP_153472064.1">
    <property type="nucleotide sequence ID" value="NZ_WBOF01000010.1"/>
</dbReference>
<proteinExistence type="predicted"/>
<organism evidence="1 2">
    <name type="scientific">Streptomyces kaniharaensis</name>
    <dbReference type="NCBI Taxonomy" id="212423"/>
    <lineage>
        <taxon>Bacteria</taxon>
        <taxon>Bacillati</taxon>
        <taxon>Actinomycetota</taxon>
        <taxon>Actinomycetes</taxon>
        <taxon>Kitasatosporales</taxon>
        <taxon>Streptomycetaceae</taxon>
        <taxon>Streptomyces</taxon>
    </lineage>
</organism>
<evidence type="ECO:0000313" key="1">
    <source>
        <dbReference type="EMBL" id="MQS18020.1"/>
    </source>
</evidence>
<keyword evidence="2" id="KW-1185">Reference proteome</keyword>
<comment type="caution">
    <text evidence="1">The sequence shown here is derived from an EMBL/GenBank/DDBJ whole genome shotgun (WGS) entry which is preliminary data.</text>
</comment>
<protein>
    <submittedName>
        <fullName evidence="1">Uncharacterized protein</fullName>
    </submittedName>
</protein>
<gene>
    <name evidence="1" type="ORF">F7Q99_38995</name>
</gene>
<accession>A0A6N7L2K4</accession>
<dbReference type="EMBL" id="WBOF01000010">
    <property type="protein sequence ID" value="MQS18020.1"/>
    <property type="molecule type" value="Genomic_DNA"/>
</dbReference>
<evidence type="ECO:0000313" key="2">
    <source>
        <dbReference type="Proteomes" id="UP000450000"/>
    </source>
</evidence>
<reference evidence="1 2" key="1">
    <citation type="submission" date="2019-09" db="EMBL/GenBank/DDBJ databases">
        <title>Genome Sequences of Streptomyces kaniharaensis ATCC 21070.</title>
        <authorList>
            <person name="Zhu W."/>
            <person name="De Crecy-Lagard V."/>
            <person name="Richards N.G."/>
        </authorList>
    </citation>
    <scope>NUCLEOTIDE SEQUENCE [LARGE SCALE GENOMIC DNA]</scope>
    <source>
        <strain evidence="1 2">SF-557</strain>
    </source>
</reference>